<dbReference type="Proteomes" id="UP000187209">
    <property type="component" value="Unassembled WGS sequence"/>
</dbReference>
<proteinExistence type="predicted"/>
<dbReference type="EMBL" id="MPUH01001715">
    <property type="protein sequence ID" value="OMJ66450.1"/>
    <property type="molecule type" value="Genomic_DNA"/>
</dbReference>
<gene>
    <name evidence="1" type="ORF">SteCoe_36692</name>
</gene>
<sequence>MDGIPKSRTLNFEELLMVQPKFPSPFSLIKGHYKPGKAIRIALDALSNTENSVNESLKVLIQEVDQDSITEALLKLVEAKLSKESTFTAKIRKFNLKKKKSQN</sequence>
<accession>A0A1R2APX3</accession>
<comment type="caution">
    <text evidence="1">The sequence shown here is derived from an EMBL/GenBank/DDBJ whole genome shotgun (WGS) entry which is preliminary data.</text>
</comment>
<dbReference type="OrthoDB" id="2141925at2759"/>
<dbReference type="AlphaFoldDB" id="A0A1R2APX3"/>
<evidence type="ECO:0000313" key="1">
    <source>
        <dbReference type="EMBL" id="OMJ66450.1"/>
    </source>
</evidence>
<evidence type="ECO:0000313" key="2">
    <source>
        <dbReference type="Proteomes" id="UP000187209"/>
    </source>
</evidence>
<organism evidence="1 2">
    <name type="scientific">Stentor coeruleus</name>
    <dbReference type="NCBI Taxonomy" id="5963"/>
    <lineage>
        <taxon>Eukaryota</taxon>
        <taxon>Sar</taxon>
        <taxon>Alveolata</taxon>
        <taxon>Ciliophora</taxon>
        <taxon>Postciliodesmatophora</taxon>
        <taxon>Heterotrichea</taxon>
        <taxon>Heterotrichida</taxon>
        <taxon>Stentoridae</taxon>
        <taxon>Stentor</taxon>
    </lineage>
</organism>
<keyword evidence="2" id="KW-1185">Reference proteome</keyword>
<protein>
    <submittedName>
        <fullName evidence="1">Uncharacterized protein</fullName>
    </submittedName>
</protein>
<name>A0A1R2APX3_9CILI</name>
<reference evidence="1 2" key="1">
    <citation type="submission" date="2016-11" db="EMBL/GenBank/DDBJ databases">
        <title>The macronuclear genome of Stentor coeruleus: a giant cell with tiny introns.</title>
        <authorList>
            <person name="Slabodnick M."/>
            <person name="Ruby J.G."/>
            <person name="Reiff S.B."/>
            <person name="Swart E.C."/>
            <person name="Gosai S."/>
            <person name="Prabakaran S."/>
            <person name="Witkowska E."/>
            <person name="Larue G.E."/>
            <person name="Fisher S."/>
            <person name="Freeman R.M."/>
            <person name="Gunawardena J."/>
            <person name="Chu W."/>
            <person name="Stover N.A."/>
            <person name="Gregory B.D."/>
            <person name="Nowacki M."/>
            <person name="Derisi J."/>
            <person name="Roy S.W."/>
            <person name="Marshall W.F."/>
            <person name="Sood P."/>
        </authorList>
    </citation>
    <scope>NUCLEOTIDE SEQUENCE [LARGE SCALE GENOMIC DNA]</scope>
    <source>
        <strain evidence="1">WM001</strain>
    </source>
</reference>